<dbReference type="GO" id="GO:0015078">
    <property type="term" value="F:proton transmembrane transporter activity"/>
    <property type="evidence" value="ECO:0007669"/>
    <property type="project" value="InterPro"/>
</dbReference>
<dbReference type="GO" id="GO:0031966">
    <property type="term" value="C:mitochondrial membrane"/>
    <property type="evidence" value="ECO:0007669"/>
    <property type="project" value="UniProtKB-SubCell"/>
</dbReference>
<dbReference type="Pfam" id="PF00895">
    <property type="entry name" value="ATP-synt_8"/>
    <property type="match status" value="1"/>
</dbReference>
<keyword evidence="9 12" id="KW-0406">Ion transport</keyword>
<accession>A0A7S6ZPV3</accession>
<dbReference type="EMBL" id="MT113339">
    <property type="protein sequence ID" value="QOW08073.1"/>
    <property type="molecule type" value="Genomic_DNA"/>
</dbReference>
<protein>
    <recommendedName>
        <fullName evidence="12">ATP synthase complex subunit 8</fullName>
    </recommendedName>
</protein>
<evidence type="ECO:0000256" key="12">
    <source>
        <dbReference type="RuleBase" id="RU003661"/>
    </source>
</evidence>
<geneLocation type="mitochondrion" evidence="14"/>
<dbReference type="AlphaFoldDB" id="A0A7S6ZPV3"/>
<evidence type="ECO:0000256" key="11">
    <source>
        <dbReference type="ARBA" id="ARBA00023136"/>
    </source>
</evidence>
<evidence type="ECO:0000256" key="8">
    <source>
        <dbReference type="ARBA" id="ARBA00022989"/>
    </source>
</evidence>
<evidence type="ECO:0000256" key="6">
    <source>
        <dbReference type="ARBA" id="ARBA00022692"/>
    </source>
</evidence>
<keyword evidence="7 12" id="KW-0375">Hydrogen ion transport</keyword>
<evidence type="ECO:0000256" key="4">
    <source>
        <dbReference type="ARBA" id="ARBA00022448"/>
    </source>
</evidence>
<organism evidence="14">
    <name type="scientific">Attagenus augustatus augustatus</name>
    <dbReference type="NCBI Taxonomy" id="2783534"/>
    <lineage>
        <taxon>Eukaryota</taxon>
        <taxon>Metazoa</taxon>
        <taxon>Ecdysozoa</taxon>
        <taxon>Arthropoda</taxon>
        <taxon>Hexapoda</taxon>
        <taxon>Insecta</taxon>
        <taxon>Pterygota</taxon>
        <taxon>Neoptera</taxon>
        <taxon>Endopterygota</taxon>
        <taxon>Coleoptera</taxon>
        <taxon>Polyphaga</taxon>
        <taxon>Bostrichiformia</taxon>
        <taxon>Dermestidae</taxon>
        <taxon>Attageninae</taxon>
        <taxon>Attagenus</taxon>
    </lineage>
</organism>
<comment type="subunit">
    <text evidence="3">F-type ATPases have 2 components, CF(1) - the catalytic core - and CF(0) - the membrane proton channel.</text>
</comment>
<evidence type="ECO:0000256" key="5">
    <source>
        <dbReference type="ARBA" id="ARBA00022547"/>
    </source>
</evidence>
<feature type="transmembrane region" description="Helical" evidence="13">
    <location>
        <begin position="12"/>
        <end position="33"/>
    </location>
</feature>
<name>A0A7S6ZPV3_9COLE</name>
<proteinExistence type="inferred from homology"/>
<evidence type="ECO:0000256" key="1">
    <source>
        <dbReference type="ARBA" id="ARBA00004304"/>
    </source>
</evidence>
<evidence type="ECO:0000256" key="13">
    <source>
        <dbReference type="SAM" id="Phobius"/>
    </source>
</evidence>
<dbReference type="GO" id="GO:0045259">
    <property type="term" value="C:proton-transporting ATP synthase complex"/>
    <property type="evidence" value="ECO:0007669"/>
    <property type="project" value="UniProtKB-KW"/>
</dbReference>
<reference evidence="14" key="1">
    <citation type="journal article" date="2020" name="Genomics">
        <title>Comparative mitochondrial genomics of five Dermestid beetles (Coleoptera: Dermestidae) and its implications for phylogeny.</title>
        <authorList>
            <person name="Zeng L."/>
            <person name="Pang Y."/>
            <person name="Feng S."/>
            <person name="Wang Y."/>
            <person name="Stejskal V."/>
            <person name="Aulicky R."/>
            <person name="Zhang S."/>
            <person name="Li Z."/>
        </authorList>
    </citation>
    <scope>NUCLEOTIDE SEQUENCE</scope>
</reference>
<keyword evidence="8 13" id="KW-1133">Transmembrane helix</keyword>
<keyword evidence="6 12" id="KW-0812">Transmembrane</keyword>
<evidence type="ECO:0000256" key="7">
    <source>
        <dbReference type="ARBA" id="ARBA00022781"/>
    </source>
</evidence>
<evidence type="ECO:0000256" key="2">
    <source>
        <dbReference type="ARBA" id="ARBA00008892"/>
    </source>
</evidence>
<dbReference type="InterPro" id="IPR001421">
    <property type="entry name" value="ATP8_metazoa"/>
</dbReference>
<comment type="similarity">
    <text evidence="2 12">Belongs to the ATPase protein 8 family.</text>
</comment>
<dbReference type="GO" id="GO:0015986">
    <property type="term" value="P:proton motive force-driven ATP synthesis"/>
    <property type="evidence" value="ECO:0007669"/>
    <property type="project" value="InterPro"/>
</dbReference>
<evidence type="ECO:0000313" key="14">
    <source>
        <dbReference type="EMBL" id="QOW08073.1"/>
    </source>
</evidence>
<evidence type="ECO:0000256" key="3">
    <source>
        <dbReference type="ARBA" id="ARBA00011291"/>
    </source>
</evidence>
<keyword evidence="10 12" id="KW-0496">Mitochondrion</keyword>
<keyword evidence="11 13" id="KW-0472">Membrane</keyword>
<gene>
    <name evidence="14" type="primary">atp8</name>
</gene>
<evidence type="ECO:0000256" key="10">
    <source>
        <dbReference type="ARBA" id="ARBA00023128"/>
    </source>
</evidence>
<keyword evidence="4 12" id="KW-0813">Transport</keyword>
<keyword evidence="5 12" id="KW-0138">CF(0)</keyword>
<sequence length="51" mass="6177">MPQMAPMNWVTLFMLFSIILMLVNSINFFCLTYQSKKSNKNKMINKTNWKW</sequence>
<comment type="subcellular location">
    <subcellularLocation>
        <location evidence="1 12">Mitochondrion membrane</location>
        <topology evidence="1 12">Single-pass membrane protein</topology>
    </subcellularLocation>
</comment>
<evidence type="ECO:0000256" key="9">
    <source>
        <dbReference type="ARBA" id="ARBA00023065"/>
    </source>
</evidence>